<dbReference type="InterPro" id="IPR029058">
    <property type="entry name" value="AB_hydrolase_fold"/>
</dbReference>
<name>S7U782_DESML</name>
<dbReference type="PANTHER" id="PTHR11614">
    <property type="entry name" value="PHOSPHOLIPASE-RELATED"/>
    <property type="match status" value="1"/>
</dbReference>
<comment type="caution">
    <text evidence="2">The sequence shown here is derived from an EMBL/GenBank/DDBJ whole genome shotgun (WGS) entry which is preliminary data.</text>
</comment>
<sequence length="332" mass="37063">MELENKGLASYLDRMRASDGAAIRYGVWRSDRGVARGTVVLLSGRNEFLEKYAETIGDLCARGWDVFSLDWRGQGLSTRMLPNRQKGYIMDYEFYIGDLGRFLRKVVYPNAVPPVTGLAFSMGAHILLRYIARHAEGFSRVALISPMIDINTGLFPVTLARQWTRLAVRSGGAGVYAPGQGDYRPPTPSSFFGNPLTADAERYKRPHRIIARNPDLALGGVTYGWLRATFDSIDRMAAPGFAASISTPILIVSSGDDRVVSVSAQVSLHRALPRCRFVLIPGARHELLMEQDRFRAVFWRAFDGFMSDLSVERRWVGRRHSAPMASRASQRS</sequence>
<dbReference type="SUPFAM" id="SSF53474">
    <property type="entry name" value="alpha/beta-Hydrolases"/>
    <property type="match status" value="1"/>
</dbReference>
<feature type="domain" description="Serine aminopeptidase S33" evidence="1">
    <location>
        <begin position="35"/>
        <end position="292"/>
    </location>
</feature>
<dbReference type="OrthoDB" id="9788260at2"/>
<dbReference type="eggNOG" id="COG2267">
    <property type="taxonomic scope" value="Bacteria"/>
</dbReference>
<dbReference type="AlphaFoldDB" id="S7U782"/>
<dbReference type="PATRIC" id="fig|1121405.3.peg.208"/>
<keyword evidence="3" id="KW-1185">Reference proteome</keyword>
<protein>
    <submittedName>
        <fullName evidence="2">Putative lysophospholipase L2 (Lecithinase B)</fullName>
    </submittedName>
</protein>
<dbReference type="RefSeq" id="WP_020875232.1">
    <property type="nucleotide sequence ID" value="NZ_ATHJ01000011.1"/>
</dbReference>
<organism evidence="2 3">
    <name type="scientific">Desulfococcus multivorans DSM 2059</name>
    <dbReference type="NCBI Taxonomy" id="1121405"/>
    <lineage>
        <taxon>Bacteria</taxon>
        <taxon>Pseudomonadati</taxon>
        <taxon>Thermodesulfobacteriota</taxon>
        <taxon>Desulfobacteria</taxon>
        <taxon>Desulfobacterales</taxon>
        <taxon>Desulfococcaceae</taxon>
        <taxon>Desulfococcus</taxon>
    </lineage>
</organism>
<dbReference type="STRING" id="897.B2D07_12110"/>
<evidence type="ECO:0000259" key="1">
    <source>
        <dbReference type="Pfam" id="PF12146"/>
    </source>
</evidence>
<accession>S7U782</accession>
<dbReference type="InterPro" id="IPR022742">
    <property type="entry name" value="Hydrolase_4"/>
</dbReference>
<reference evidence="2 3" key="1">
    <citation type="journal article" date="2013" name="Genome Announc.">
        <title>Draft genome sequences for three mercury-methylating, sulfate-reducing bacteria.</title>
        <authorList>
            <person name="Brown S.D."/>
            <person name="Hurt R.A.Jr."/>
            <person name="Gilmour C.C."/>
            <person name="Elias D.A."/>
        </authorList>
    </citation>
    <scope>NUCLEOTIDE SEQUENCE [LARGE SCALE GENOMIC DNA]</scope>
    <source>
        <strain evidence="2 3">DSM 2059</strain>
    </source>
</reference>
<dbReference type="InterPro" id="IPR051044">
    <property type="entry name" value="MAG_DAG_Lipase"/>
</dbReference>
<dbReference type="Pfam" id="PF12146">
    <property type="entry name" value="Hydrolase_4"/>
    <property type="match status" value="1"/>
</dbReference>
<proteinExistence type="predicted"/>
<evidence type="ECO:0000313" key="3">
    <source>
        <dbReference type="Proteomes" id="UP000014977"/>
    </source>
</evidence>
<dbReference type="Proteomes" id="UP000014977">
    <property type="component" value="Unassembled WGS sequence"/>
</dbReference>
<gene>
    <name evidence="2" type="ORF">dsmv_1041</name>
</gene>
<dbReference type="Gene3D" id="3.40.50.1820">
    <property type="entry name" value="alpha/beta hydrolase"/>
    <property type="match status" value="1"/>
</dbReference>
<dbReference type="EMBL" id="ATHJ01000011">
    <property type="protein sequence ID" value="EPR45005.1"/>
    <property type="molecule type" value="Genomic_DNA"/>
</dbReference>
<evidence type="ECO:0000313" key="2">
    <source>
        <dbReference type="EMBL" id="EPR45005.1"/>
    </source>
</evidence>